<evidence type="ECO:0000256" key="1">
    <source>
        <dbReference type="SAM" id="MobiDB-lite"/>
    </source>
</evidence>
<dbReference type="EMBL" id="CYZT01000503">
    <property type="protein sequence ID" value="CUP79887.1"/>
    <property type="molecule type" value="Genomic_DNA"/>
</dbReference>
<feature type="compositionally biased region" description="Low complexity" evidence="1">
    <location>
        <begin position="49"/>
        <end position="60"/>
    </location>
</feature>
<evidence type="ECO:0000313" key="2">
    <source>
        <dbReference type="EMBL" id="CUP79887.1"/>
    </source>
</evidence>
<feature type="region of interest" description="Disordered" evidence="1">
    <location>
        <begin position="46"/>
        <end position="71"/>
    </location>
</feature>
<accession>A0A174R7N2</accession>
<name>A0A174R7N2_FLAPL</name>
<gene>
    <name evidence="2" type="ORF">ERS852411_03603</name>
</gene>
<sequence>MTATLAGLCSRESTSPCTSGGIVAEKKRVCFWAGSQPRMRRTSWMKPMSSIRSASSSTKISSRDRSMSFWP</sequence>
<protein>
    <submittedName>
        <fullName evidence="2">Uncharacterized protein</fullName>
    </submittedName>
</protein>
<feature type="compositionally biased region" description="Basic and acidic residues" evidence="1">
    <location>
        <begin position="61"/>
        <end position="71"/>
    </location>
</feature>
<reference evidence="2 3" key="1">
    <citation type="submission" date="2015-09" db="EMBL/GenBank/DDBJ databases">
        <authorList>
            <consortium name="Pathogen Informatics"/>
        </authorList>
    </citation>
    <scope>NUCLEOTIDE SEQUENCE [LARGE SCALE GENOMIC DNA]</scope>
    <source>
        <strain evidence="2 3">2789STDY5608854</strain>
    </source>
</reference>
<evidence type="ECO:0000313" key="3">
    <source>
        <dbReference type="Proteomes" id="UP000095746"/>
    </source>
</evidence>
<dbReference type="AlphaFoldDB" id="A0A174R7N2"/>
<dbReference type="Proteomes" id="UP000095746">
    <property type="component" value="Unassembled WGS sequence"/>
</dbReference>
<proteinExistence type="predicted"/>
<organism evidence="2 3">
    <name type="scientific">Flavonifractor plautii</name>
    <name type="common">Fusobacterium plautii</name>
    <dbReference type="NCBI Taxonomy" id="292800"/>
    <lineage>
        <taxon>Bacteria</taxon>
        <taxon>Bacillati</taxon>
        <taxon>Bacillota</taxon>
        <taxon>Clostridia</taxon>
        <taxon>Eubacteriales</taxon>
        <taxon>Oscillospiraceae</taxon>
        <taxon>Flavonifractor</taxon>
    </lineage>
</organism>